<name>A0ABU8TIU5_9HYPH</name>
<dbReference type="InterPro" id="IPR000843">
    <property type="entry name" value="HTH_LacI"/>
</dbReference>
<evidence type="ECO:0000256" key="1">
    <source>
        <dbReference type="ARBA" id="ARBA00023015"/>
    </source>
</evidence>
<dbReference type="SMART" id="SM00354">
    <property type="entry name" value="HTH_LACI"/>
    <property type="match status" value="1"/>
</dbReference>
<protein>
    <submittedName>
        <fullName evidence="5">LacI family DNA-binding transcriptional regulator</fullName>
    </submittedName>
</protein>
<dbReference type="CDD" id="cd01575">
    <property type="entry name" value="PBP1_GntR"/>
    <property type="match status" value="1"/>
</dbReference>
<dbReference type="Proteomes" id="UP001385499">
    <property type="component" value="Unassembled WGS sequence"/>
</dbReference>
<gene>
    <name evidence="5" type="ORF">V6575_08275</name>
</gene>
<dbReference type="EMBL" id="JBAKIA010000004">
    <property type="protein sequence ID" value="MEJ8474083.1"/>
    <property type="molecule type" value="Genomic_DNA"/>
</dbReference>
<evidence type="ECO:0000256" key="3">
    <source>
        <dbReference type="ARBA" id="ARBA00023163"/>
    </source>
</evidence>
<dbReference type="GO" id="GO:0003677">
    <property type="term" value="F:DNA binding"/>
    <property type="evidence" value="ECO:0007669"/>
    <property type="project" value="UniProtKB-KW"/>
</dbReference>
<keyword evidence="3" id="KW-0804">Transcription</keyword>
<sequence length="327" mass="34797">MRDVARAVEMSPMTVSRALRGDETVNEKTRDRIRRVAADLGYVYDSTAQAFRTQKSGFVAVVLPSINNANFAETFRGLSDALTGSGVQLLLGSTNYRLEKEEELVGQLLTRNPEAIVLTGGHHTDVTRKLLENAKIPVIEIWDLPPDPVGHVVGFSNADAMSLIVQHLVRQGRRKLAFVGAAAGSDMRGVARRDGVIAAATALDLTQVAQIDAGPAPVSMRHGAEVVVKLGPAIATYDALVCVSDPVAFGVLNECRRLGIKIPDDVAITGFGHFEIAAVSSPRLTTAGVHANKIGRKVAGVLQDIFAGETSAQWIDVGSELVLGETS</sequence>
<accession>A0ABU8TIU5</accession>
<evidence type="ECO:0000313" key="5">
    <source>
        <dbReference type="EMBL" id="MEJ8474083.1"/>
    </source>
</evidence>
<keyword evidence="1" id="KW-0805">Transcription regulation</keyword>
<dbReference type="Gene3D" id="1.10.260.40">
    <property type="entry name" value="lambda repressor-like DNA-binding domains"/>
    <property type="match status" value="1"/>
</dbReference>
<evidence type="ECO:0000259" key="4">
    <source>
        <dbReference type="PROSITE" id="PS50932"/>
    </source>
</evidence>
<comment type="caution">
    <text evidence="5">The sequence shown here is derived from an EMBL/GenBank/DDBJ whole genome shotgun (WGS) entry which is preliminary data.</text>
</comment>
<evidence type="ECO:0000256" key="2">
    <source>
        <dbReference type="ARBA" id="ARBA00023125"/>
    </source>
</evidence>
<dbReference type="RefSeq" id="WP_340273949.1">
    <property type="nucleotide sequence ID" value="NZ_JBAKIA010000004.1"/>
</dbReference>
<dbReference type="PROSITE" id="PS50932">
    <property type="entry name" value="HTH_LACI_2"/>
    <property type="match status" value="1"/>
</dbReference>
<dbReference type="Pfam" id="PF00356">
    <property type="entry name" value="LacI"/>
    <property type="match status" value="1"/>
</dbReference>
<feature type="domain" description="HTH lacI-type" evidence="4">
    <location>
        <begin position="1"/>
        <end position="53"/>
    </location>
</feature>
<dbReference type="Gene3D" id="3.40.50.2300">
    <property type="match status" value="2"/>
</dbReference>
<dbReference type="InterPro" id="IPR046335">
    <property type="entry name" value="LacI/GalR-like_sensor"/>
</dbReference>
<keyword evidence="6" id="KW-1185">Reference proteome</keyword>
<organism evidence="5 6">
    <name type="scientific">Roseibium algae</name>
    <dbReference type="NCBI Taxonomy" id="3123038"/>
    <lineage>
        <taxon>Bacteria</taxon>
        <taxon>Pseudomonadati</taxon>
        <taxon>Pseudomonadota</taxon>
        <taxon>Alphaproteobacteria</taxon>
        <taxon>Hyphomicrobiales</taxon>
        <taxon>Stappiaceae</taxon>
        <taxon>Roseibium</taxon>
    </lineage>
</organism>
<keyword evidence="2 5" id="KW-0238">DNA-binding</keyword>
<dbReference type="InterPro" id="IPR028082">
    <property type="entry name" value="Peripla_BP_I"/>
</dbReference>
<proteinExistence type="predicted"/>
<dbReference type="Pfam" id="PF13377">
    <property type="entry name" value="Peripla_BP_3"/>
    <property type="match status" value="1"/>
</dbReference>
<dbReference type="PANTHER" id="PTHR30146:SF33">
    <property type="entry name" value="TRANSCRIPTIONAL REGULATOR"/>
    <property type="match status" value="1"/>
</dbReference>
<dbReference type="SUPFAM" id="SSF47413">
    <property type="entry name" value="lambda repressor-like DNA-binding domains"/>
    <property type="match status" value="1"/>
</dbReference>
<evidence type="ECO:0000313" key="6">
    <source>
        <dbReference type="Proteomes" id="UP001385499"/>
    </source>
</evidence>
<dbReference type="PANTHER" id="PTHR30146">
    <property type="entry name" value="LACI-RELATED TRANSCRIPTIONAL REPRESSOR"/>
    <property type="match status" value="1"/>
</dbReference>
<dbReference type="SUPFAM" id="SSF53822">
    <property type="entry name" value="Periplasmic binding protein-like I"/>
    <property type="match status" value="1"/>
</dbReference>
<reference evidence="5 6" key="1">
    <citation type="submission" date="2024-02" db="EMBL/GenBank/DDBJ databases">
        <title>Roseibium algae sp. nov., isolated from marine alga (Grateloupia sp.), showing potential in myo-inositol conversion.</title>
        <authorList>
            <person name="Wang Y."/>
        </authorList>
    </citation>
    <scope>NUCLEOTIDE SEQUENCE [LARGE SCALE GENOMIC DNA]</scope>
    <source>
        <strain evidence="5 6">H3510</strain>
    </source>
</reference>
<dbReference type="InterPro" id="IPR010982">
    <property type="entry name" value="Lambda_DNA-bd_dom_sf"/>
</dbReference>
<dbReference type="CDD" id="cd01392">
    <property type="entry name" value="HTH_LacI"/>
    <property type="match status" value="1"/>
</dbReference>